<evidence type="ECO:0000256" key="2">
    <source>
        <dbReference type="ARBA" id="ARBA00001946"/>
    </source>
</evidence>
<protein>
    <recommendedName>
        <fullName evidence="4 14">Phosphoribosylamine--glycine ligase</fullName>
        <ecNumber evidence="4 14">6.3.4.13</ecNumber>
    </recommendedName>
    <alternativeName>
        <fullName evidence="14">GARS</fullName>
    </alternativeName>
    <alternativeName>
        <fullName evidence="12 14">Glycinamide ribonucleotide synthetase</fullName>
    </alternativeName>
    <alternativeName>
        <fullName evidence="13 14">Phosphoribosylglycinamide synthetase</fullName>
    </alternativeName>
</protein>
<keyword evidence="5 14" id="KW-0436">Ligase</keyword>
<proteinExistence type="inferred from homology"/>
<dbReference type="GO" id="GO:0004637">
    <property type="term" value="F:phosphoribosylamine-glycine ligase activity"/>
    <property type="evidence" value="ECO:0007669"/>
    <property type="project" value="UniProtKB-UniRule"/>
</dbReference>
<dbReference type="Pfam" id="PF02843">
    <property type="entry name" value="GARS_C"/>
    <property type="match status" value="1"/>
</dbReference>
<dbReference type="FunFam" id="3.90.600.10:FF:000001">
    <property type="entry name" value="Trifunctional purine biosynthetic protein adenosine-3"/>
    <property type="match status" value="1"/>
</dbReference>
<evidence type="ECO:0000256" key="1">
    <source>
        <dbReference type="ARBA" id="ARBA00001936"/>
    </source>
</evidence>
<dbReference type="FunFam" id="3.40.50.20:FF:000006">
    <property type="entry name" value="Phosphoribosylamine--glycine ligase, chloroplastic"/>
    <property type="match status" value="1"/>
</dbReference>
<dbReference type="InterPro" id="IPR020562">
    <property type="entry name" value="PRibGlycinamide_synth_N"/>
</dbReference>
<dbReference type="InterPro" id="IPR000115">
    <property type="entry name" value="PRibGlycinamide_synth"/>
</dbReference>
<dbReference type="Pfam" id="PF01071">
    <property type="entry name" value="GARS_A"/>
    <property type="match status" value="1"/>
</dbReference>
<dbReference type="Gene3D" id="3.40.50.20">
    <property type="match status" value="1"/>
</dbReference>
<dbReference type="GO" id="GO:0006189">
    <property type="term" value="P:'de novo' IMP biosynthetic process"/>
    <property type="evidence" value="ECO:0007669"/>
    <property type="project" value="UniProtKB-UniRule"/>
</dbReference>
<dbReference type="SUPFAM" id="SSF52440">
    <property type="entry name" value="PreATP-grasp domain"/>
    <property type="match status" value="1"/>
</dbReference>
<dbReference type="HAMAP" id="MF_00138">
    <property type="entry name" value="GARS"/>
    <property type="match status" value="1"/>
</dbReference>
<keyword evidence="8 14" id="KW-0658">Purine biosynthesis</keyword>
<dbReference type="InterPro" id="IPR013815">
    <property type="entry name" value="ATP_grasp_subdomain_1"/>
</dbReference>
<dbReference type="GO" id="GO:0046872">
    <property type="term" value="F:metal ion binding"/>
    <property type="evidence" value="ECO:0007669"/>
    <property type="project" value="UniProtKB-KW"/>
</dbReference>
<dbReference type="InterPro" id="IPR011054">
    <property type="entry name" value="Rudment_hybrid_motif"/>
</dbReference>
<reference evidence="17" key="2">
    <citation type="journal article" date="2021" name="Microbiol. Resour. Announc.">
        <title>Complete Genome Sequence of Polycladomyces abyssicola JIR-001T, Isolated from Hemipelagic Sediment in Deep Seawater.</title>
        <authorList>
            <person name="Tsubouchi T."/>
            <person name="Kaneko Y."/>
        </authorList>
    </citation>
    <scope>NUCLEOTIDE SEQUENCE</scope>
    <source>
        <strain evidence="17">JIR-001</strain>
    </source>
</reference>
<evidence type="ECO:0000256" key="6">
    <source>
        <dbReference type="ARBA" id="ARBA00022723"/>
    </source>
</evidence>
<keyword evidence="7 15" id="KW-0547">Nucleotide-binding</keyword>
<comment type="catalytic activity">
    <reaction evidence="14">
        <text>5-phospho-beta-D-ribosylamine + glycine + ATP = N(1)-(5-phospho-beta-D-ribosyl)glycinamide + ADP + phosphate + H(+)</text>
        <dbReference type="Rhea" id="RHEA:17453"/>
        <dbReference type="ChEBI" id="CHEBI:15378"/>
        <dbReference type="ChEBI" id="CHEBI:30616"/>
        <dbReference type="ChEBI" id="CHEBI:43474"/>
        <dbReference type="ChEBI" id="CHEBI:57305"/>
        <dbReference type="ChEBI" id="CHEBI:58681"/>
        <dbReference type="ChEBI" id="CHEBI:143788"/>
        <dbReference type="ChEBI" id="CHEBI:456216"/>
        <dbReference type="EC" id="6.3.4.13"/>
    </reaction>
</comment>
<dbReference type="InterPro" id="IPR016185">
    <property type="entry name" value="PreATP-grasp_dom_sf"/>
</dbReference>
<dbReference type="SUPFAM" id="SSF51246">
    <property type="entry name" value="Rudiment single hybrid motif"/>
    <property type="match status" value="1"/>
</dbReference>
<dbReference type="InterPro" id="IPR020561">
    <property type="entry name" value="PRibGlycinamid_synth_ATP-grasp"/>
</dbReference>
<dbReference type="InterPro" id="IPR037123">
    <property type="entry name" value="PRibGlycinamide_synth_C_sf"/>
</dbReference>
<dbReference type="NCBIfam" id="TIGR00877">
    <property type="entry name" value="purD"/>
    <property type="match status" value="1"/>
</dbReference>
<dbReference type="KEGG" id="pabs:JIR001_03580"/>
<dbReference type="SMART" id="SM01209">
    <property type="entry name" value="GARS_A"/>
    <property type="match status" value="1"/>
</dbReference>
<dbReference type="EMBL" id="AP024601">
    <property type="protein sequence ID" value="BCU80575.1"/>
    <property type="molecule type" value="Genomic_DNA"/>
</dbReference>
<comment type="pathway">
    <text evidence="3 14">Purine metabolism; IMP biosynthesis via de novo pathway; N(1)-(5-phospho-D-ribosyl)glycinamide from 5-phospho-alpha-D-ribose 1-diphosphate: step 2/2.</text>
</comment>
<evidence type="ECO:0000256" key="13">
    <source>
        <dbReference type="ARBA" id="ARBA00042864"/>
    </source>
</evidence>
<reference evidence="17" key="1">
    <citation type="journal article" date="2013" name="Int. J. Syst. Evol. Microbiol.">
        <title>Polycladomyces abyssicola gen. nov., sp. nov., a thermophilic filamentous bacterium isolated from hemipelagic sediment.</title>
        <authorList>
            <person name="Tsubouchi T."/>
            <person name="Shimane Y."/>
            <person name="Mori K."/>
            <person name="Usui K."/>
            <person name="Hiraki T."/>
            <person name="Tame A."/>
            <person name="Uematsu K."/>
            <person name="Maruyama T."/>
            <person name="Hatada Y."/>
        </authorList>
    </citation>
    <scope>NUCLEOTIDE SEQUENCE</scope>
    <source>
        <strain evidence="17">JIR-001</strain>
    </source>
</reference>
<evidence type="ECO:0000313" key="17">
    <source>
        <dbReference type="EMBL" id="BCU80575.1"/>
    </source>
</evidence>
<dbReference type="Gene3D" id="3.30.470.20">
    <property type="entry name" value="ATP-grasp fold, B domain"/>
    <property type="match status" value="1"/>
</dbReference>
<feature type="domain" description="ATP-grasp" evidence="16">
    <location>
        <begin position="109"/>
        <end position="315"/>
    </location>
</feature>
<evidence type="ECO:0000256" key="10">
    <source>
        <dbReference type="ARBA" id="ARBA00023211"/>
    </source>
</evidence>
<dbReference type="InterPro" id="IPR020559">
    <property type="entry name" value="PRibGlycinamide_synth_CS"/>
</dbReference>
<dbReference type="UniPathway" id="UPA00074">
    <property type="reaction ID" value="UER00125"/>
</dbReference>
<evidence type="ECO:0000256" key="14">
    <source>
        <dbReference type="HAMAP-Rule" id="MF_00138"/>
    </source>
</evidence>
<dbReference type="PANTHER" id="PTHR43472:SF1">
    <property type="entry name" value="PHOSPHORIBOSYLAMINE--GLYCINE LIGASE, CHLOROPLASTIC"/>
    <property type="match status" value="1"/>
</dbReference>
<keyword evidence="18" id="KW-1185">Reference proteome</keyword>
<keyword evidence="9 15" id="KW-0067">ATP-binding</keyword>
<dbReference type="AlphaFoldDB" id="A0A8D5UEI8"/>
<sequence>MVLRVLVIGSGGREHALVWKLAQSPLVKKVFCAPGNGGIAELAECVPIGVTDVNRLLAFAKDQEIDLTVVGPEAALLAGITDAFEAEGLAVFGPNQQAAEIEGSKSFAKDLMARYGIPTGKYRTFTTAAEAKQYVREQGAPIVVKADGLAAGKGVTVARTVEEAELAIERVMNEKVFGEAGNRVVIEEFLSGQEMSLMAFVDRETVRSMVISQDHKPVFDGDQGPNTGGMGAYSPVPQIPSVVVDRAVAEILEPVARAMVREGRPFRGVLYAGLMVTESGPKVIEFNARFGDPETQAVLPRLDSDLAEIMLATVRGKLGDIEIRWKKEAAVCVVMASEGYPGDYRKGVPIRSLPQSRPNCIVFHAGTIKEGDQLVTAGGRVLAVTALGADVGAAQAAAYEAVNQINFDGAHFRRDIAAKALAAEKK</sequence>
<evidence type="ECO:0000256" key="12">
    <source>
        <dbReference type="ARBA" id="ARBA00042242"/>
    </source>
</evidence>
<evidence type="ECO:0000256" key="7">
    <source>
        <dbReference type="ARBA" id="ARBA00022741"/>
    </source>
</evidence>
<dbReference type="Gene3D" id="3.90.600.10">
    <property type="entry name" value="Phosphoribosylglycinamide synthetase, C-terminal domain"/>
    <property type="match status" value="1"/>
</dbReference>
<keyword evidence="6" id="KW-0479">Metal-binding</keyword>
<evidence type="ECO:0000256" key="4">
    <source>
        <dbReference type="ARBA" id="ARBA00013255"/>
    </source>
</evidence>
<keyword evidence="10" id="KW-0464">Manganese</keyword>
<evidence type="ECO:0000259" key="16">
    <source>
        <dbReference type="PROSITE" id="PS50975"/>
    </source>
</evidence>
<evidence type="ECO:0000256" key="11">
    <source>
        <dbReference type="ARBA" id="ARBA00038345"/>
    </source>
</evidence>
<evidence type="ECO:0000313" key="18">
    <source>
        <dbReference type="Proteomes" id="UP000677436"/>
    </source>
</evidence>
<dbReference type="Proteomes" id="UP000677436">
    <property type="component" value="Chromosome"/>
</dbReference>
<evidence type="ECO:0000256" key="15">
    <source>
        <dbReference type="PROSITE-ProRule" id="PRU00409"/>
    </source>
</evidence>
<name>A0A8D5UEI8_9BACL</name>
<dbReference type="PROSITE" id="PS00184">
    <property type="entry name" value="GARS"/>
    <property type="match status" value="1"/>
</dbReference>
<evidence type="ECO:0000256" key="8">
    <source>
        <dbReference type="ARBA" id="ARBA00022755"/>
    </source>
</evidence>
<dbReference type="PROSITE" id="PS50975">
    <property type="entry name" value="ATP_GRASP"/>
    <property type="match status" value="1"/>
</dbReference>
<dbReference type="FunFam" id="3.30.1490.20:FF:000006">
    <property type="entry name" value="phosphoribosylamine--glycine ligase, chloroplastic-like"/>
    <property type="match status" value="1"/>
</dbReference>
<dbReference type="InterPro" id="IPR020560">
    <property type="entry name" value="PRibGlycinamide_synth_C-dom"/>
</dbReference>
<evidence type="ECO:0000256" key="9">
    <source>
        <dbReference type="ARBA" id="ARBA00022840"/>
    </source>
</evidence>
<dbReference type="Pfam" id="PF02844">
    <property type="entry name" value="GARS_N"/>
    <property type="match status" value="1"/>
</dbReference>
<dbReference type="SMART" id="SM01210">
    <property type="entry name" value="GARS_C"/>
    <property type="match status" value="1"/>
</dbReference>
<evidence type="ECO:0000256" key="5">
    <source>
        <dbReference type="ARBA" id="ARBA00022598"/>
    </source>
</evidence>
<comment type="similarity">
    <text evidence="11 14">Belongs to the GARS family.</text>
</comment>
<dbReference type="EC" id="6.3.4.13" evidence="4 14"/>
<dbReference type="PANTHER" id="PTHR43472">
    <property type="entry name" value="PHOSPHORIBOSYLAMINE--GLYCINE LIGASE"/>
    <property type="match status" value="1"/>
</dbReference>
<dbReference type="GO" id="GO:0009113">
    <property type="term" value="P:purine nucleobase biosynthetic process"/>
    <property type="evidence" value="ECO:0007669"/>
    <property type="project" value="InterPro"/>
</dbReference>
<gene>
    <name evidence="14 17" type="primary">purD</name>
    <name evidence="17" type="ORF">JIR001_03580</name>
</gene>
<organism evidence="17 18">
    <name type="scientific">Polycladomyces abyssicola</name>
    <dbReference type="NCBI Taxonomy" id="1125966"/>
    <lineage>
        <taxon>Bacteria</taxon>
        <taxon>Bacillati</taxon>
        <taxon>Bacillota</taxon>
        <taxon>Bacilli</taxon>
        <taxon>Bacillales</taxon>
        <taxon>Thermoactinomycetaceae</taxon>
        <taxon>Polycladomyces</taxon>
    </lineage>
</organism>
<dbReference type="GO" id="GO:0005524">
    <property type="term" value="F:ATP binding"/>
    <property type="evidence" value="ECO:0007669"/>
    <property type="project" value="UniProtKB-UniRule"/>
</dbReference>
<comment type="cofactor">
    <cofactor evidence="2">
        <name>Mg(2+)</name>
        <dbReference type="ChEBI" id="CHEBI:18420"/>
    </cofactor>
</comment>
<comment type="cofactor">
    <cofactor evidence="1">
        <name>Mn(2+)</name>
        <dbReference type="ChEBI" id="CHEBI:29035"/>
    </cofactor>
</comment>
<dbReference type="FunFam" id="3.30.470.20:FF:000018">
    <property type="entry name" value="Trifunctional purine biosynthetic protein adenosine-3"/>
    <property type="match status" value="1"/>
</dbReference>
<dbReference type="Gene3D" id="3.30.1490.20">
    <property type="entry name" value="ATP-grasp fold, A domain"/>
    <property type="match status" value="1"/>
</dbReference>
<evidence type="ECO:0000256" key="3">
    <source>
        <dbReference type="ARBA" id="ARBA00005174"/>
    </source>
</evidence>
<dbReference type="InterPro" id="IPR011761">
    <property type="entry name" value="ATP-grasp"/>
</dbReference>
<dbReference type="SUPFAM" id="SSF56059">
    <property type="entry name" value="Glutathione synthetase ATP-binding domain-like"/>
    <property type="match status" value="1"/>
</dbReference>
<accession>A0A8D5UEI8</accession>